<feature type="transmembrane region" description="Helical" evidence="8">
    <location>
        <begin position="49"/>
        <end position="72"/>
    </location>
</feature>
<dbReference type="PANTHER" id="PTHR43302:SF5">
    <property type="entry name" value="TRANSPORTER ARSB-RELATED"/>
    <property type="match status" value="1"/>
</dbReference>
<dbReference type="PANTHER" id="PTHR43302">
    <property type="entry name" value="TRANSPORTER ARSB-RELATED"/>
    <property type="match status" value="1"/>
</dbReference>
<dbReference type="Pfam" id="PF02040">
    <property type="entry name" value="ArsB"/>
    <property type="match status" value="1"/>
</dbReference>
<feature type="transmembrane region" description="Helical" evidence="8">
    <location>
        <begin position="228"/>
        <end position="246"/>
    </location>
</feature>
<dbReference type="PRINTS" id="PR00758">
    <property type="entry name" value="ARSENICPUMP"/>
</dbReference>
<evidence type="ECO:0000256" key="3">
    <source>
        <dbReference type="ARBA" id="ARBA00022475"/>
    </source>
</evidence>
<evidence type="ECO:0000256" key="8">
    <source>
        <dbReference type="SAM" id="Phobius"/>
    </source>
</evidence>
<evidence type="ECO:0000256" key="1">
    <source>
        <dbReference type="ARBA" id="ARBA00004651"/>
    </source>
</evidence>
<dbReference type="AlphaFoldDB" id="A0A841U0C9"/>
<protein>
    <submittedName>
        <fullName evidence="9">Arsenical efflux pump membrane protein ArsB</fullName>
    </submittedName>
</protein>
<name>A0A841U0C9_9BACL</name>
<keyword evidence="5" id="KW-0059">Arsenical resistance</keyword>
<dbReference type="GO" id="GO:0015105">
    <property type="term" value="F:arsenite transmembrane transporter activity"/>
    <property type="evidence" value="ECO:0007669"/>
    <property type="project" value="InterPro"/>
</dbReference>
<evidence type="ECO:0000313" key="10">
    <source>
        <dbReference type="Proteomes" id="UP000553776"/>
    </source>
</evidence>
<keyword evidence="3" id="KW-1003">Cell membrane</keyword>
<feature type="transmembrane region" description="Helical" evidence="8">
    <location>
        <begin position="404"/>
        <end position="425"/>
    </location>
</feature>
<feature type="transmembrane region" description="Helical" evidence="8">
    <location>
        <begin position="284"/>
        <end position="302"/>
    </location>
</feature>
<evidence type="ECO:0000313" key="9">
    <source>
        <dbReference type="EMBL" id="MBB6692648.1"/>
    </source>
</evidence>
<keyword evidence="7 8" id="KW-0472">Membrane</keyword>
<gene>
    <name evidence="9" type="ORF">H7B90_14655</name>
</gene>
<dbReference type="Proteomes" id="UP000553776">
    <property type="component" value="Unassembled WGS sequence"/>
</dbReference>
<evidence type="ECO:0000256" key="2">
    <source>
        <dbReference type="ARBA" id="ARBA00006433"/>
    </source>
</evidence>
<keyword evidence="6 8" id="KW-1133">Transmembrane helix</keyword>
<feature type="transmembrane region" description="Helical" evidence="8">
    <location>
        <begin position="93"/>
        <end position="111"/>
    </location>
</feature>
<evidence type="ECO:0000256" key="5">
    <source>
        <dbReference type="ARBA" id="ARBA00022849"/>
    </source>
</evidence>
<feature type="transmembrane region" description="Helical" evidence="8">
    <location>
        <begin position="252"/>
        <end position="272"/>
    </location>
</feature>
<comment type="caution">
    <text evidence="9">The sequence shown here is derived from an EMBL/GenBank/DDBJ whole genome shotgun (WGS) entry which is preliminary data.</text>
</comment>
<dbReference type="InterPro" id="IPR000802">
    <property type="entry name" value="Arsenical_pump_ArsB"/>
</dbReference>
<reference evidence="9 10" key="1">
    <citation type="submission" date="2020-08" db="EMBL/GenBank/DDBJ databases">
        <title>Cohnella phylogeny.</title>
        <authorList>
            <person name="Dunlap C."/>
        </authorList>
    </citation>
    <scope>NUCLEOTIDE SEQUENCE [LARGE SCALE GENOMIC DNA]</scope>
    <source>
        <strain evidence="9 10">DSM 25239</strain>
    </source>
</reference>
<organism evidence="9 10">
    <name type="scientific">Cohnella xylanilytica</name>
    <dbReference type="NCBI Taxonomy" id="557555"/>
    <lineage>
        <taxon>Bacteria</taxon>
        <taxon>Bacillati</taxon>
        <taxon>Bacillota</taxon>
        <taxon>Bacilli</taxon>
        <taxon>Bacillales</taxon>
        <taxon>Paenibacillaceae</taxon>
        <taxon>Cohnella</taxon>
    </lineage>
</organism>
<keyword evidence="4 8" id="KW-0812">Transmembrane</keyword>
<comment type="subcellular location">
    <subcellularLocation>
        <location evidence="1">Cell membrane</location>
        <topology evidence="1">Multi-pass membrane protein</topology>
    </subcellularLocation>
</comment>
<feature type="transmembrane region" description="Helical" evidence="8">
    <location>
        <begin position="181"/>
        <end position="200"/>
    </location>
</feature>
<evidence type="ECO:0000256" key="7">
    <source>
        <dbReference type="ARBA" id="ARBA00023136"/>
    </source>
</evidence>
<proteinExistence type="inferred from homology"/>
<dbReference type="GO" id="GO:0005886">
    <property type="term" value="C:plasma membrane"/>
    <property type="evidence" value="ECO:0007669"/>
    <property type="project" value="UniProtKB-SubCell"/>
</dbReference>
<evidence type="ECO:0000256" key="4">
    <source>
        <dbReference type="ARBA" id="ARBA00022692"/>
    </source>
</evidence>
<keyword evidence="10" id="KW-1185">Reference proteome</keyword>
<dbReference type="GO" id="GO:0046685">
    <property type="term" value="P:response to arsenic-containing substance"/>
    <property type="evidence" value="ECO:0007669"/>
    <property type="project" value="UniProtKB-KW"/>
</dbReference>
<dbReference type="EMBL" id="JACJVR010000057">
    <property type="protein sequence ID" value="MBB6692648.1"/>
    <property type="molecule type" value="Genomic_DNA"/>
</dbReference>
<feature type="transmembrane region" description="Helical" evidence="8">
    <location>
        <begin position="365"/>
        <end position="392"/>
    </location>
</feature>
<comment type="similarity">
    <text evidence="2">Belongs to the ArsB family.</text>
</comment>
<feature type="transmembrane region" description="Helical" evidence="8">
    <location>
        <begin position="117"/>
        <end position="133"/>
    </location>
</feature>
<dbReference type="RefSeq" id="WP_185136638.1">
    <property type="nucleotide sequence ID" value="NZ_BORM01000062.1"/>
</dbReference>
<feature type="transmembrane region" description="Helical" evidence="8">
    <location>
        <begin position="27"/>
        <end position="43"/>
    </location>
</feature>
<feature type="transmembrane region" description="Helical" evidence="8">
    <location>
        <begin position="140"/>
        <end position="161"/>
    </location>
</feature>
<accession>A0A841U0C9</accession>
<sequence length="431" mass="45993">MTLPFTLTVFIATLFCIIRKPRRWHEAAFAAPAAALLLAFGVIDLGDASYIWSLVWNATLSLIGIMALTALLDDNGFFRWAALHVVRRYHRHPLRLLAGFAVLSCLITTFFNNDGTVLIMTPIVLEATALLGMGTKARIAFLLGVGFMADTASATLLVSNLTNILTSDYFGISFGDYARHMAFPGLAASAATVAVLLIAMRRTIARDAASAPADRVYPEPISAIRDRALFGWSWLALALILAGYLLSERLGLPVSFIACGGALALWLAGLLRRSVDTGRLVRRTPWLIVVFALAMNLVVYALHVQGATDWFPALLEPIAQGGTASAVFGSGLLFSLLAAASNNLPAVLVSSLSISQTGDPGVLPFASLIGLSVGAKLTPIGSLATLLWLGLLRRDGVEMTWGQYLRYGLTLTLPVLLVSLGALWLQTALGG</sequence>
<evidence type="ECO:0000256" key="6">
    <source>
        <dbReference type="ARBA" id="ARBA00022989"/>
    </source>
</evidence>